<dbReference type="PROSITE" id="PS51462">
    <property type="entry name" value="NUDIX"/>
    <property type="match status" value="1"/>
</dbReference>
<accession>A0ABW4NJQ7</accession>
<evidence type="ECO:0000313" key="3">
    <source>
        <dbReference type="EMBL" id="MFD1798501.1"/>
    </source>
</evidence>
<organism evidence="3 4">
    <name type="scientific">Carnobacterium antarcticum</name>
    <dbReference type="NCBI Taxonomy" id="2126436"/>
    <lineage>
        <taxon>Bacteria</taxon>
        <taxon>Bacillati</taxon>
        <taxon>Bacillota</taxon>
        <taxon>Bacilli</taxon>
        <taxon>Lactobacillales</taxon>
        <taxon>Carnobacteriaceae</taxon>
        <taxon>Carnobacterium</taxon>
    </lineage>
</organism>
<dbReference type="InterPro" id="IPR000086">
    <property type="entry name" value="NUDIX_hydrolase_dom"/>
</dbReference>
<comment type="caution">
    <text evidence="3">The sequence shown here is derived from an EMBL/GenBank/DDBJ whole genome shotgun (WGS) entry which is preliminary data.</text>
</comment>
<dbReference type="Proteomes" id="UP001597285">
    <property type="component" value="Unassembled WGS sequence"/>
</dbReference>
<dbReference type="SUPFAM" id="SSF55811">
    <property type="entry name" value="Nudix"/>
    <property type="match status" value="1"/>
</dbReference>
<keyword evidence="3" id="KW-0378">Hydrolase</keyword>
<proteinExistence type="inferred from homology"/>
<sequence>MNLKEQISHYIPYTIQEAKEQEVMLRYMDTFDNLLTRENEFAHFTASAWVVNRARTKVLMAYHNIYQSWSWVGGHADGDADLLQVALKETAEETGVTAIAPVSRDVYSLEILGVPAHLKKGEPIATHLHLNVTYLIEADENEDTTIKPDENSAVEWMSLTEAVKACTEPEMRVVYQKLNEKLETFKQKD</sequence>
<name>A0ABW4NJQ7_9LACT</name>
<comment type="similarity">
    <text evidence="1">Belongs to the Nudix hydrolase family.</text>
</comment>
<dbReference type="EMBL" id="JBHUFF010000006">
    <property type="protein sequence ID" value="MFD1798501.1"/>
    <property type="molecule type" value="Genomic_DNA"/>
</dbReference>
<evidence type="ECO:0000256" key="1">
    <source>
        <dbReference type="ARBA" id="ARBA00005582"/>
    </source>
</evidence>
<gene>
    <name evidence="3" type="ORF">ACFSBK_01320</name>
</gene>
<dbReference type="Gene3D" id="3.90.79.10">
    <property type="entry name" value="Nucleoside Triphosphate Pyrophosphohydrolase"/>
    <property type="match status" value="1"/>
</dbReference>
<feature type="domain" description="Nudix hydrolase" evidence="2">
    <location>
        <begin position="41"/>
        <end position="179"/>
    </location>
</feature>
<dbReference type="PANTHER" id="PTHR43736">
    <property type="entry name" value="ADP-RIBOSE PYROPHOSPHATASE"/>
    <property type="match status" value="1"/>
</dbReference>
<dbReference type="RefSeq" id="WP_058919612.1">
    <property type="nucleotide sequence ID" value="NZ_JBHSQC010000005.1"/>
</dbReference>
<keyword evidence="4" id="KW-1185">Reference proteome</keyword>
<protein>
    <submittedName>
        <fullName evidence="3">NUDIX hydrolase</fullName>
    </submittedName>
</protein>
<evidence type="ECO:0000259" key="2">
    <source>
        <dbReference type="PROSITE" id="PS51462"/>
    </source>
</evidence>
<dbReference type="InterPro" id="IPR015797">
    <property type="entry name" value="NUDIX_hydrolase-like_dom_sf"/>
</dbReference>
<dbReference type="CDD" id="cd03674">
    <property type="entry name" value="NUDIX_Hydrolase"/>
    <property type="match status" value="1"/>
</dbReference>
<reference evidence="4" key="1">
    <citation type="journal article" date="2019" name="Int. J. Syst. Evol. Microbiol.">
        <title>The Global Catalogue of Microorganisms (GCM) 10K type strain sequencing project: providing services to taxonomists for standard genome sequencing and annotation.</title>
        <authorList>
            <consortium name="The Broad Institute Genomics Platform"/>
            <consortium name="The Broad Institute Genome Sequencing Center for Infectious Disease"/>
            <person name="Wu L."/>
            <person name="Ma J."/>
        </authorList>
    </citation>
    <scope>NUCLEOTIDE SEQUENCE [LARGE SCALE GENOMIC DNA]</scope>
    <source>
        <strain evidence="4">KCTC 42143</strain>
    </source>
</reference>
<dbReference type="Pfam" id="PF00293">
    <property type="entry name" value="NUDIX"/>
    <property type="match status" value="1"/>
</dbReference>
<dbReference type="PANTHER" id="PTHR43736:SF1">
    <property type="entry name" value="DIHYDRONEOPTERIN TRIPHOSPHATE DIPHOSPHATASE"/>
    <property type="match status" value="1"/>
</dbReference>
<evidence type="ECO:0000313" key="4">
    <source>
        <dbReference type="Proteomes" id="UP001597285"/>
    </source>
</evidence>
<dbReference type="GO" id="GO:0016787">
    <property type="term" value="F:hydrolase activity"/>
    <property type="evidence" value="ECO:0007669"/>
    <property type="project" value="UniProtKB-KW"/>
</dbReference>